<evidence type="ECO:0000313" key="6">
    <source>
        <dbReference type="EMBL" id="OGL87613.1"/>
    </source>
</evidence>
<protein>
    <recommendedName>
        <fullName evidence="5">ParB-like N-terminal domain-containing protein</fullName>
    </recommendedName>
</protein>
<feature type="region of interest" description="Disordered" evidence="4">
    <location>
        <begin position="1"/>
        <end position="44"/>
    </location>
</feature>
<sequence>MSDQLKGSGLGRGLSSLIPRKKTTPRMPDLVAPAPWDAAQSGEETVTEAGRQQMMELSPREIIANPYQPRRDWVEDSHFLDLIESVKKHGILQPLVVTRNSQGKYELVAGERRLRAAKNLNLARVPCVIRSVGELEKLELSLIENIQRKDLNPIERAIAYRRLIDEFSLSHDEAAKRLGKSRPVVTNTLRYLQLPSDIQMSLAEGRISEGQAKTILELKNEAEQQELYRRIVEDKLTVADARTFTARRGAGNKRRRGDQRIESATEVESALEEKLGTKVRIRKKGKGGEIVIEFYSEEEFAALVNKLLNC</sequence>
<dbReference type="InterPro" id="IPR036086">
    <property type="entry name" value="ParB/Sulfiredoxin_sf"/>
</dbReference>
<dbReference type="SUPFAM" id="SSF110849">
    <property type="entry name" value="ParB/Sulfiredoxin"/>
    <property type="match status" value="1"/>
</dbReference>
<dbReference type="PANTHER" id="PTHR33375:SF1">
    <property type="entry name" value="CHROMOSOME-PARTITIONING PROTEIN PARB-RELATED"/>
    <property type="match status" value="1"/>
</dbReference>
<evidence type="ECO:0000256" key="4">
    <source>
        <dbReference type="SAM" id="MobiDB-lite"/>
    </source>
</evidence>
<dbReference type="AlphaFoldDB" id="A0A1F7VB13"/>
<dbReference type="GO" id="GO:0045881">
    <property type="term" value="P:positive regulation of sporulation resulting in formation of a cellular spore"/>
    <property type="evidence" value="ECO:0007669"/>
    <property type="project" value="TreeGrafter"/>
</dbReference>
<dbReference type="SMART" id="SM00470">
    <property type="entry name" value="ParB"/>
    <property type="match status" value="1"/>
</dbReference>
<dbReference type="Proteomes" id="UP000178264">
    <property type="component" value="Unassembled WGS sequence"/>
</dbReference>
<dbReference type="GO" id="GO:0005694">
    <property type="term" value="C:chromosome"/>
    <property type="evidence" value="ECO:0007669"/>
    <property type="project" value="TreeGrafter"/>
</dbReference>
<keyword evidence="2" id="KW-0159">Chromosome partition</keyword>
<dbReference type="Pfam" id="PF02195">
    <property type="entry name" value="ParB_N"/>
    <property type="match status" value="1"/>
</dbReference>
<dbReference type="SUPFAM" id="SSF109709">
    <property type="entry name" value="KorB DNA-binding domain-like"/>
    <property type="match status" value="1"/>
</dbReference>
<accession>A0A1F7VB13</accession>
<dbReference type="EMBL" id="MGER01000069">
    <property type="protein sequence ID" value="OGL87613.1"/>
    <property type="molecule type" value="Genomic_DNA"/>
</dbReference>
<dbReference type="InterPro" id="IPR003115">
    <property type="entry name" value="ParB_N"/>
</dbReference>
<dbReference type="NCBIfam" id="TIGR00180">
    <property type="entry name" value="parB_part"/>
    <property type="match status" value="1"/>
</dbReference>
<evidence type="ECO:0000256" key="2">
    <source>
        <dbReference type="ARBA" id="ARBA00022829"/>
    </source>
</evidence>
<dbReference type="FunFam" id="3.90.1530.30:FF:000001">
    <property type="entry name" value="Chromosome partitioning protein ParB"/>
    <property type="match status" value="1"/>
</dbReference>
<evidence type="ECO:0000313" key="7">
    <source>
        <dbReference type="Proteomes" id="UP000178264"/>
    </source>
</evidence>
<evidence type="ECO:0000259" key="5">
    <source>
        <dbReference type="SMART" id="SM00470"/>
    </source>
</evidence>
<proteinExistence type="inferred from homology"/>
<keyword evidence="3" id="KW-0238">DNA-binding</keyword>
<dbReference type="FunFam" id="1.10.10.2830:FF:000001">
    <property type="entry name" value="Chromosome partitioning protein ParB"/>
    <property type="match status" value="1"/>
</dbReference>
<dbReference type="GO" id="GO:0003677">
    <property type="term" value="F:DNA binding"/>
    <property type="evidence" value="ECO:0007669"/>
    <property type="project" value="UniProtKB-KW"/>
</dbReference>
<dbReference type="InterPro" id="IPR057240">
    <property type="entry name" value="ParB_dimer_C"/>
</dbReference>
<dbReference type="Pfam" id="PF23552">
    <property type="entry name" value="ParB_C"/>
    <property type="match status" value="1"/>
</dbReference>
<comment type="similarity">
    <text evidence="1">Belongs to the ParB family.</text>
</comment>
<dbReference type="InterPro" id="IPR004437">
    <property type="entry name" value="ParB/RepB/Spo0J"/>
</dbReference>
<comment type="caution">
    <text evidence="6">The sequence shown here is derived from an EMBL/GenBank/DDBJ whole genome shotgun (WGS) entry which is preliminary data.</text>
</comment>
<name>A0A1F7VB13_9BACT</name>
<gene>
    <name evidence="6" type="ORF">A3I42_04225</name>
</gene>
<evidence type="ECO:0000256" key="1">
    <source>
        <dbReference type="ARBA" id="ARBA00006295"/>
    </source>
</evidence>
<evidence type="ECO:0000256" key="3">
    <source>
        <dbReference type="ARBA" id="ARBA00023125"/>
    </source>
</evidence>
<dbReference type="InterPro" id="IPR050336">
    <property type="entry name" value="Chromosome_partition/occlusion"/>
</dbReference>
<feature type="domain" description="ParB-like N-terminal" evidence="5">
    <location>
        <begin position="55"/>
        <end position="146"/>
    </location>
</feature>
<dbReference type="Gene3D" id="3.90.1530.30">
    <property type="match status" value="1"/>
</dbReference>
<dbReference type="InterPro" id="IPR041468">
    <property type="entry name" value="HTH_ParB/Spo0J"/>
</dbReference>
<organism evidence="6 7">
    <name type="scientific">Candidatus Uhrbacteria bacterium RIFCSPLOWO2_02_FULL_49_11</name>
    <dbReference type="NCBI Taxonomy" id="1802409"/>
    <lineage>
        <taxon>Bacteria</taxon>
        <taxon>Candidatus Uhriibacteriota</taxon>
    </lineage>
</organism>
<dbReference type="Pfam" id="PF17762">
    <property type="entry name" value="HTH_ParB"/>
    <property type="match status" value="1"/>
</dbReference>
<dbReference type="Gene3D" id="1.10.10.2830">
    <property type="match status" value="1"/>
</dbReference>
<dbReference type="GO" id="GO:0007059">
    <property type="term" value="P:chromosome segregation"/>
    <property type="evidence" value="ECO:0007669"/>
    <property type="project" value="UniProtKB-KW"/>
</dbReference>
<dbReference type="PANTHER" id="PTHR33375">
    <property type="entry name" value="CHROMOSOME-PARTITIONING PROTEIN PARB-RELATED"/>
    <property type="match status" value="1"/>
</dbReference>
<reference evidence="6 7" key="1">
    <citation type="journal article" date="2016" name="Nat. Commun.">
        <title>Thousands of microbial genomes shed light on interconnected biogeochemical processes in an aquifer system.</title>
        <authorList>
            <person name="Anantharaman K."/>
            <person name="Brown C.T."/>
            <person name="Hug L.A."/>
            <person name="Sharon I."/>
            <person name="Castelle C.J."/>
            <person name="Probst A.J."/>
            <person name="Thomas B.C."/>
            <person name="Singh A."/>
            <person name="Wilkins M.J."/>
            <person name="Karaoz U."/>
            <person name="Brodie E.L."/>
            <person name="Williams K.H."/>
            <person name="Hubbard S.S."/>
            <person name="Banfield J.F."/>
        </authorList>
    </citation>
    <scope>NUCLEOTIDE SEQUENCE [LARGE SCALE GENOMIC DNA]</scope>
</reference>